<keyword evidence="1" id="KW-1133">Transmembrane helix</keyword>
<feature type="non-terminal residue" evidence="2">
    <location>
        <position position="71"/>
    </location>
</feature>
<dbReference type="EMBL" id="HACA01032187">
    <property type="protein sequence ID" value="CDW49548.1"/>
    <property type="molecule type" value="Transcribed_RNA"/>
</dbReference>
<name>A0A0K2VGH4_LEPSM</name>
<dbReference type="AlphaFoldDB" id="A0A0K2VGH4"/>
<evidence type="ECO:0000256" key="1">
    <source>
        <dbReference type="SAM" id="Phobius"/>
    </source>
</evidence>
<protein>
    <submittedName>
        <fullName evidence="2">Uncharacterized protein</fullName>
    </submittedName>
</protein>
<accession>A0A0K2VGH4</accession>
<proteinExistence type="predicted"/>
<evidence type="ECO:0000313" key="2">
    <source>
        <dbReference type="EMBL" id="CDW49548.1"/>
    </source>
</evidence>
<organism evidence="2">
    <name type="scientific">Lepeophtheirus salmonis</name>
    <name type="common">Salmon louse</name>
    <name type="synonym">Caligus salmonis</name>
    <dbReference type="NCBI Taxonomy" id="72036"/>
    <lineage>
        <taxon>Eukaryota</taxon>
        <taxon>Metazoa</taxon>
        <taxon>Ecdysozoa</taxon>
        <taxon>Arthropoda</taxon>
        <taxon>Crustacea</taxon>
        <taxon>Multicrustacea</taxon>
        <taxon>Hexanauplia</taxon>
        <taxon>Copepoda</taxon>
        <taxon>Siphonostomatoida</taxon>
        <taxon>Caligidae</taxon>
        <taxon>Lepeophtheirus</taxon>
    </lineage>
</organism>
<feature type="non-terminal residue" evidence="2">
    <location>
        <position position="1"/>
    </location>
</feature>
<reference evidence="2" key="1">
    <citation type="submission" date="2014-05" db="EMBL/GenBank/DDBJ databases">
        <authorList>
            <person name="Chronopoulou M."/>
        </authorList>
    </citation>
    <scope>NUCLEOTIDE SEQUENCE</scope>
    <source>
        <tissue evidence="2">Whole organism</tissue>
    </source>
</reference>
<feature type="transmembrane region" description="Helical" evidence="1">
    <location>
        <begin position="33"/>
        <end position="53"/>
    </location>
</feature>
<keyword evidence="1" id="KW-0472">Membrane</keyword>
<keyword evidence="1" id="KW-0812">Transmembrane</keyword>
<sequence length="71" mass="7979">WLVLAFLHSSFLPPSLPFFFFSVLRTTTRRTILIWERPTGLLACLVLYAFFLYGKSGSSQIIFCNTGTSAG</sequence>